<reference evidence="2 3" key="2">
    <citation type="submission" date="2020-03" db="EMBL/GenBank/DDBJ databases">
        <authorList>
            <person name="Ichikawa N."/>
            <person name="Kimura A."/>
            <person name="Kitahashi Y."/>
            <person name="Uohara A."/>
        </authorList>
    </citation>
    <scope>NUCLEOTIDE SEQUENCE [LARGE SCALE GENOMIC DNA]</scope>
    <source>
        <strain evidence="2 3">NBRC 108639</strain>
    </source>
</reference>
<name>A0A6V8KML7_9ACTN</name>
<evidence type="ECO:0000313" key="2">
    <source>
        <dbReference type="EMBL" id="GFJ85104.1"/>
    </source>
</evidence>
<feature type="region of interest" description="Disordered" evidence="1">
    <location>
        <begin position="29"/>
        <end position="60"/>
    </location>
</feature>
<keyword evidence="3" id="KW-1185">Reference proteome</keyword>
<evidence type="ECO:0000256" key="1">
    <source>
        <dbReference type="SAM" id="MobiDB-lite"/>
    </source>
</evidence>
<sequence length="60" mass="6430">MRYRETVQQNPRRLGRSEIGAFTHVQAHAGDVDASADESTGRARGSAGQAPLCRTHPGPT</sequence>
<dbReference type="AlphaFoldDB" id="A0A6V8KML7"/>
<gene>
    <name evidence="2" type="ORF">Phou_092840</name>
</gene>
<dbReference type="Proteomes" id="UP000482800">
    <property type="component" value="Unassembled WGS sequence"/>
</dbReference>
<proteinExistence type="predicted"/>
<dbReference type="EMBL" id="BLPF01000004">
    <property type="protein sequence ID" value="GFJ85104.1"/>
    <property type="molecule type" value="Genomic_DNA"/>
</dbReference>
<reference evidence="2 3" key="1">
    <citation type="submission" date="2020-03" db="EMBL/GenBank/DDBJ databases">
        <title>Whole genome shotgun sequence of Phytohabitans houttuyneae NBRC 108639.</title>
        <authorList>
            <person name="Komaki H."/>
            <person name="Tamura T."/>
        </authorList>
    </citation>
    <scope>NUCLEOTIDE SEQUENCE [LARGE SCALE GENOMIC DNA]</scope>
    <source>
        <strain evidence="2 3">NBRC 108639</strain>
    </source>
</reference>
<evidence type="ECO:0000313" key="3">
    <source>
        <dbReference type="Proteomes" id="UP000482800"/>
    </source>
</evidence>
<protein>
    <submittedName>
        <fullName evidence="2">Uncharacterized protein</fullName>
    </submittedName>
</protein>
<comment type="caution">
    <text evidence="2">The sequence shown here is derived from an EMBL/GenBank/DDBJ whole genome shotgun (WGS) entry which is preliminary data.</text>
</comment>
<accession>A0A6V8KML7</accession>
<organism evidence="2 3">
    <name type="scientific">Phytohabitans houttuyneae</name>
    <dbReference type="NCBI Taxonomy" id="1076126"/>
    <lineage>
        <taxon>Bacteria</taxon>
        <taxon>Bacillati</taxon>
        <taxon>Actinomycetota</taxon>
        <taxon>Actinomycetes</taxon>
        <taxon>Micromonosporales</taxon>
        <taxon>Micromonosporaceae</taxon>
    </lineage>
</organism>